<keyword evidence="1" id="KW-1133">Transmembrane helix</keyword>
<proteinExistence type="predicted"/>
<protein>
    <submittedName>
        <fullName evidence="2">Uncharacterized protein</fullName>
    </submittedName>
</protein>
<evidence type="ECO:0000256" key="1">
    <source>
        <dbReference type="SAM" id="Phobius"/>
    </source>
</evidence>
<feature type="non-terminal residue" evidence="2">
    <location>
        <position position="70"/>
    </location>
</feature>
<reference evidence="2" key="1">
    <citation type="journal article" date="2014" name="Front. Microbiol.">
        <title>High frequency of phylogenetically diverse reductive dehalogenase-homologous genes in deep subseafloor sedimentary metagenomes.</title>
        <authorList>
            <person name="Kawai M."/>
            <person name="Futagami T."/>
            <person name="Toyoda A."/>
            <person name="Takaki Y."/>
            <person name="Nishi S."/>
            <person name="Hori S."/>
            <person name="Arai W."/>
            <person name="Tsubouchi T."/>
            <person name="Morono Y."/>
            <person name="Uchiyama I."/>
            <person name="Ito T."/>
            <person name="Fujiyama A."/>
            <person name="Inagaki F."/>
            <person name="Takami H."/>
        </authorList>
    </citation>
    <scope>NUCLEOTIDE SEQUENCE</scope>
    <source>
        <strain evidence="2">Expedition CK06-06</strain>
    </source>
</reference>
<accession>X1E9X5</accession>
<comment type="caution">
    <text evidence="2">The sequence shown here is derived from an EMBL/GenBank/DDBJ whole genome shotgun (WGS) entry which is preliminary data.</text>
</comment>
<keyword evidence="1" id="KW-0472">Membrane</keyword>
<sequence>MLHKFSKLHKTLILFALLIIGLTGFFLFIKPESRLTEIYFKNRPNDWILAANIDEALYKNENPGFKALLG</sequence>
<gene>
    <name evidence="2" type="ORF">S01H4_55084</name>
</gene>
<organism evidence="2">
    <name type="scientific">marine sediment metagenome</name>
    <dbReference type="NCBI Taxonomy" id="412755"/>
    <lineage>
        <taxon>unclassified sequences</taxon>
        <taxon>metagenomes</taxon>
        <taxon>ecological metagenomes</taxon>
    </lineage>
</organism>
<dbReference type="AlphaFoldDB" id="X1E9X5"/>
<name>X1E9X5_9ZZZZ</name>
<feature type="transmembrane region" description="Helical" evidence="1">
    <location>
        <begin position="12"/>
        <end position="29"/>
    </location>
</feature>
<evidence type="ECO:0000313" key="2">
    <source>
        <dbReference type="EMBL" id="GAH17180.1"/>
    </source>
</evidence>
<dbReference type="EMBL" id="BART01031756">
    <property type="protein sequence ID" value="GAH17180.1"/>
    <property type="molecule type" value="Genomic_DNA"/>
</dbReference>
<keyword evidence="1" id="KW-0812">Transmembrane</keyword>